<dbReference type="AlphaFoldDB" id="A0A6G1JVW3"/>
<organism evidence="2 3">
    <name type="scientific">Pleomassaria siparia CBS 279.74</name>
    <dbReference type="NCBI Taxonomy" id="1314801"/>
    <lineage>
        <taxon>Eukaryota</taxon>
        <taxon>Fungi</taxon>
        <taxon>Dikarya</taxon>
        <taxon>Ascomycota</taxon>
        <taxon>Pezizomycotina</taxon>
        <taxon>Dothideomycetes</taxon>
        <taxon>Pleosporomycetidae</taxon>
        <taxon>Pleosporales</taxon>
        <taxon>Pleomassariaceae</taxon>
        <taxon>Pleomassaria</taxon>
    </lineage>
</organism>
<dbReference type="Proteomes" id="UP000799428">
    <property type="component" value="Unassembled WGS sequence"/>
</dbReference>
<evidence type="ECO:0000313" key="2">
    <source>
        <dbReference type="EMBL" id="KAF2704307.1"/>
    </source>
</evidence>
<feature type="region of interest" description="Disordered" evidence="1">
    <location>
        <begin position="1"/>
        <end position="24"/>
    </location>
</feature>
<protein>
    <submittedName>
        <fullName evidence="2">Uncharacterized protein</fullName>
    </submittedName>
</protein>
<keyword evidence="3" id="KW-1185">Reference proteome</keyword>
<feature type="compositionally biased region" description="Polar residues" evidence="1">
    <location>
        <begin position="1"/>
        <end position="11"/>
    </location>
</feature>
<evidence type="ECO:0000256" key="1">
    <source>
        <dbReference type="SAM" id="MobiDB-lite"/>
    </source>
</evidence>
<proteinExistence type="predicted"/>
<sequence length="189" mass="21941">MSNATEPSQCAESSPESETESSLDSSIVTAKILIINPESMEPELETRTTTLLKLRLAVEVWDHEVLWYYQEKARVDLVCRYLLPADKQLDDGFYRFPQLVALHHLEGFMHAVLEQAGFTHYTEIFPDEKERRRMILGYRWKEPVPVLPPFLQIPYIEIGSCESFTKANRGDARICLLERKSDDCIDRYL</sequence>
<evidence type="ECO:0000313" key="3">
    <source>
        <dbReference type="Proteomes" id="UP000799428"/>
    </source>
</evidence>
<gene>
    <name evidence="2" type="ORF">K504DRAFT_538283</name>
</gene>
<reference evidence="2" key="1">
    <citation type="journal article" date="2020" name="Stud. Mycol.">
        <title>101 Dothideomycetes genomes: a test case for predicting lifestyles and emergence of pathogens.</title>
        <authorList>
            <person name="Haridas S."/>
            <person name="Albert R."/>
            <person name="Binder M."/>
            <person name="Bloem J."/>
            <person name="Labutti K."/>
            <person name="Salamov A."/>
            <person name="Andreopoulos B."/>
            <person name="Baker S."/>
            <person name="Barry K."/>
            <person name="Bills G."/>
            <person name="Bluhm B."/>
            <person name="Cannon C."/>
            <person name="Castanera R."/>
            <person name="Culley D."/>
            <person name="Daum C."/>
            <person name="Ezra D."/>
            <person name="Gonzalez J."/>
            <person name="Henrissat B."/>
            <person name="Kuo A."/>
            <person name="Liang C."/>
            <person name="Lipzen A."/>
            <person name="Lutzoni F."/>
            <person name="Magnuson J."/>
            <person name="Mondo S."/>
            <person name="Nolan M."/>
            <person name="Ohm R."/>
            <person name="Pangilinan J."/>
            <person name="Park H.-J."/>
            <person name="Ramirez L."/>
            <person name="Alfaro M."/>
            <person name="Sun H."/>
            <person name="Tritt A."/>
            <person name="Yoshinaga Y."/>
            <person name="Zwiers L.-H."/>
            <person name="Turgeon B."/>
            <person name="Goodwin S."/>
            <person name="Spatafora J."/>
            <person name="Crous P."/>
            <person name="Grigoriev I."/>
        </authorList>
    </citation>
    <scope>NUCLEOTIDE SEQUENCE</scope>
    <source>
        <strain evidence="2">CBS 279.74</strain>
    </source>
</reference>
<dbReference type="EMBL" id="MU005783">
    <property type="protein sequence ID" value="KAF2704307.1"/>
    <property type="molecule type" value="Genomic_DNA"/>
</dbReference>
<accession>A0A6G1JVW3</accession>
<name>A0A6G1JVW3_9PLEO</name>